<dbReference type="EMBL" id="AP009385">
    <property type="protein sequence ID" value="BAG43336.1"/>
    <property type="molecule type" value="Genomic_DNA"/>
</dbReference>
<evidence type="ECO:0000313" key="1">
    <source>
        <dbReference type="EMBL" id="BAG43336.1"/>
    </source>
</evidence>
<sequence>MLGDHFSDGAQHLLPLGRGGHIHRCLRLDHQARLQLHTVQFGDLLAFHSGTSLRRFYTPRTSFEVVAPPPLSPKRTNFSRLLQIPIAIALALANGICHNALNAAPSPRHATEDEVNLDYLSEEFVMAVLMAAIDRHYKLGGKNLHEIVMGAIQICIDADRAIENYVKRSECSCRTLQDRSRDL</sequence>
<dbReference type="KEGG" id="bmj:BMULJ_01400"/>
<dbReference type="HOGENOM" id="CLU_1472568_0_0_4"/>
<proteinExistence type="predicted"/>
<dbReference type="AlphaFoldDB" id="A0A0H3KE24"/>
<name>A0A0H3KE24_BURM1</name>
<gene>
    <name evidence="1" type="ordered locus">BMULJ_01400</name>
</gene>
<evidence type="ECO:0000313" key="2">
    <source>
        <dbReference type="Proteomes" id="UP000008815"/>
    </source>
</evidence>
<accession>A0A0H3KE24</accession>
<organism evidence="1 2">
    <name type="scientific">Burkholderia multivorans (strain ATCC 17616 / 249)</name>
    <dbReference type="NCBI Taxonomy" id="395019"/>
    <lineage>
        <taxon>Bacteria</taxon>
        <taxon>Pseudomonadati</taxon>
        <taxon>Pseudomonadota</taxon>
        <taxon>Betaproteobacteria</taxon>
        <taxon>Burkholderiales</taxon>
        <taxon>Burkholderiaceae</taxon>
        <taxon>Burkholderia</taxon>
        <taxon>Burkholderia cepacia complex</taxon>
    </lineage>
</organism>
<keyword evidence="2" id="KW-1185">Reference proteome</keyword>
<dbReference type="Proteomes" id="UP000008815">
    <property type="component" value="Chromosome 1"/>
</dbReference>
<reference evidence="1 2" key="1">
    <citation type="submission" date="2007-04" db="EMBL/GenBank/DDBJ databases">
        <title>Complete genome sequence of Burkholderia multivorans ATCC 17616.</title>
        <authorList>
            <person name="Ohtsubo Y."/>
            <person name="Yamashita A."/>
            <person name="Kurokawa K."/>
            <person name="Takami H."/>
            <person name="Yuhara S."/>
            <person name="Nishiyama E."/>
            <person name="Endo R."/>
            <person name="Miyazaki R."/>
            <person name="Ono A."/>
            <person name="Yano K."/>
            <person name="Ito M."/>
            <person name="Sota M."/>
            <person name="Yuji N."/>
            <person name="Hattori M."/>
            <person name="Tsuda M."/>
        </authorList>
    </citation>
    <scope>NUCLEOTIDE SEQUENCE [LARGE SCALE GENOMIC DNA]</scope>
    <source>
        <strain evidence="2">ATCC 17616 / 249</strain>
    </source>
</reference>
<protein>
    <submittedName>
        <fullName evidence="1">Bacteriophage protein</fullName>
    </submittedName>
</protein>